<dbReference type="CDD" id="cd16936">
    <property type="entry name" value="HATPase_RsbW-like"/>
    <property type="match status" value="1"/>
</dbReference>
<dbReference type="Pfam" id="PF13581">
    <property type="entry name" value="HATPase_c_2"/>
    <property type="match status" value="1"/>
</dbReference>
<comment type="caution">
    <text evidence="4">The sequence shown here is derived from an EMBL/GenBank/DDBJ whole genome shotgun (WGS) entry which is preliminary data.</text>
</comment>
<dbReference type="PANTHER" id="PTHR35526">
    <property type="entry name" value="ANTI-SIGMA-F FACTOR RSBW-RELATED"/>
    <property type="match status" value="1"/>
</dbReference>
<keyword evidence="1" id="KW-0808">Transferase</keyword>
<dbReference type="InterPro" id="IPR050267">
    <property type="entry name" value="Anti-sigma-factor_SerPK"/>
</dbReference>
<evidence type="ECO:0000256" key="1">
    <source>
        <dbReference type="ARBA" id="ARBA00022527"/>
    </source>
</evidence>
<keyword evidence="1" id="KW-0723">Serine/threonine-protein kinase</keyword>
<sequence>MRRGTVYATCVSGVRVPQQEQTRITTRRSVKASCRACLRTDCPPTALVGWKASLSLRPLPGEVVVMARRSPERPTYGFTVAAAVDAVPAARRQVVSLARDLGLPLSDQTLETVELLAGEVIANAVLYTDAPCDVSVTRADERLRVEVTDADASLPRSVEAGPNDENGRGLLLVSALAADWGMQPEPSGKTTWFEITSEPWAEGTGDCRADEPPSPLAGDGAVRRTECDARRALSADSRSSFGAATAGKRHQAA</sequence>
<dbReference type="Gene3D" id="3.30.565.10">
    <property type="entry name" value="Histidine kinase-like ATPase, C-terminal domain"/>
    <property type="match status" value="1"/>
</dbReference>
<organism evidence="4 5">
    <name type="scientific">Streptomyces capillispiralis</name>
    <dbReference type="NCBI Taxonomy" id="68182"/>
    <lineage>
        <taxon>Bacteria</taxon>
        <taxon>Bacillati</taxon>
        <taxon>Actinomycetota</taxon>
        <taxon>Actinomycetes</taxon>
        <taxon>Kitasatosporales</taxon>
        <taxon>Streptomycetaceae</taxon>
        <taxon>Streptomyces</taxon>
    </lineage>
</organism>
<dbReference type="InterPro" id="IPR036890">
    <property type="entry name" value="HATPase_C_sf"/>
</dbReference>
<accession>A0A561TKZ6</accession>
<keyword evidence="5" id="KW-1185">Reference proteome</keyword>
<dbReference type="Proteomes" id="UP000316603">
    <property type="component" value="Unassembled WGS sequence"/>
</dbReference>
<gene>
    <name evidence="4" type="ORF">FHX78_114799</name>
</gene>
<keyword evidence="1" id="KW-0418">Kinase</keyword>
<dbReference type="AlphaFoldDB" id="A0A561TKZ6"/>
<dbReference type="GO" id="GO:0004674">
    <property type="term" value="F:protein serine/threonine kinase activity"/>
    <property type="evidence" value="ECO:0007669"/>
    <property type="project" value="UniProtKB-KW"/>
</dbReference>
<feature type="region of interest" description="Disordered" evidence="2">
    <location>
        <begin position="201"/>
        <end position="253"/>
    </location>
</feature>
<reference evidence="4 5" key="1">
    <citation type="submission" date="2019-06" db="EMBL/GenBank/DDBJ databases">
        <title>Sequencing the genomes of 1000 actinobacteria strains.</title>
        <authorList>
            <person name="Klenk H.-P."/>
        </authorList>
    </citation>
    <scope>NUCLEOTIDE SEQUENCE [LARGE SCALE GENOMIC DNA]</scope>
    <source>
        <strain evidence="4 5">DSM 41695</strain>
    </source>
</reference>
<evidence type="ECO:0000313" key="4">
    <source>
        <dbReference type="EMBL" id="TWF87781.1"/>
    </source>
</evidence>
<protein>
    <submittedName>
        <fullName evidence="4">Anti-sigma regulatory factor (Ser/Thr protein kinase)</fullName>
    </submittedName>
</protein>
<name>A0A561TKZ6_9ACTN</name>
<dbReference type="PANTHER" id="PTHR35526:SF3">
    <property type="entry name" value="ANTI-SIGMA-F FACTOR RSBW"/>
    <property type="match status" value="1"/>
</dbReference>
<feature type="domain" description="Histidine kinase/HSP90-like ATPase" evidence="3">
    <location>
        <begin position="81"/>
        <end position="193"/>
    </location>
</feature>
<evidence type="ECO:0000256" key="2">
    <source>
        <dbReference type="SAM" id="MobiDB-lite"/>
    </source>
</evidence>
<feature type="compositionally biased region" description="Basic and acidic residues" evidence="2">
    <location>
        <begin position="221"/>
        <end position="233"/>
    </location>
</feature>
<dbReference type="EMBL" id="VIWV01000001">
    <property type="protein sequence ID" value="TWF87781.1"/>
    <property type="molecule type" value="Genomic_DNA"/>
</dbReference>
<proteinExistence type="predicted"/>
<evidence type="ECO:0000313" key="5">
    <source>
        <dbReference type="Proteomes" id="UP000316603"/>
    </source>
</evidence>
<evidence type="ECO:0000259" key="3">
    <source>
        <dbReference type="Pfam" id="PF13581"/>
    </source>
</evidence>
<dbReference type="SUPFAM" id="SSF55874">
    <property type="entry name" value="ATPase domain of HSP90 chaperone/DNA topoisomerase II/histidine kinase"/>
    <property type="match status" value="1"/>
</dbReference>
<dbReference type="InterPro" id="IPR003594">
    <property type="entry name" value="HATPase_dom"/>
</dbReference>